<dbReference type="AlphaFoldDB" id="X5DMN1"/>
<dbReference type="GO" id="GO:0006417">
    <property type="term" value="P:regulation of translation"/>
    <property type="evidence" value="ECO:0007669"/>
    <property type="project" value="TreeGrafter"/>
</dbReference>
<evidence type="ECO:0000256" key="11">
    <source>
        <dbReference type="SAM" id="Phobius"/>
    </source>
</evidence>
<evidence type="ECO:0000256" key="8">
    <source>
        <dbReference type="ARBA" id="ARBA00029829"/>
    </source>
</evidence>
<accession>X5DMN1</accession>
<dbReference type="InterPro" id="IPR051474">
    <property type="entry name" value="Anti-sigma-K/W_factor"/>
</dbReference>
<keyword evidence="5" id="KW-0805">Transcription regulation</keyword>
<protein>
    <recommendedName>
        <fullName evidence="9">Regulator of SigK</fullName>
    </recommendedName>
    <alternativeName>
        <fullName evidence="8">Sigma-K anti-sigma factor RskA</fullName>
    </alternativeName>
</protein>
<dbReference type="PANTHER" id="PTHR37461">
    <property type="entry name" value="ANTI-SIGMA-K FACTOR RSKA"/>
    <property type="match status" value="1"/>
</dbReference>
<dbReference type="OrthoDB" id="153510at2"/>
<evidence type="ECO:0000256" key="7">
    <source>
        <dbReference type="ARBA" id="ARBA00023163"/>
    </source>
</evidence>
<name>X5DMN1_9CORY</name>
<dbReference type="Proteomes" id="UP000023703">
    <property type="component" value="Chromosome"/>
</dbReference>
<evidence type="ECO:0000313" key="14">
    <source>
        <dbReference type="Proteomes" id="UP000023703"/>
    </source>
</evidence>
<feature type="domain" description="Anti-sigma K factor RskA C-terminal" evidence="12">
    <location>
        <begin position="96"/>
        <end position="244"/>
    </location>
</feature>
<dbReference type="PANTHER" id="PTHR37461:SF1">
    <property type="entry name" value="ANTI-SIGMA-K FACTOR RSKA"/>
    <property type="match status" value="1"/>
</dbReference>
<dbReference type="GO" id="GO:0005886">
    <property type="term" value="C:plasma membrane"/>
    <property type="evidence" value="ECO:0007669"/>
    <property type="project" value="UniProtKB-SubCell"/>
</dbReference>
<evidence type="ECO:0000313" key="13">
    <source>
        <dbReference type="EMBL" id="AHW62559.1"/>
    </source>
</evidence>
<dbReference type="InterPro" id="IPR018764">
    <property type="entry name" value="RskA_C"/>
</dbReference>
<keyword evidence="7" id="KW-0804">Transcription</keyword>
<reference evidence="13 14" key="1">
    <citation type="journal article" date="2015" name="Int. J. Syst. Evol. Microbiol.">
        <title>Revisiting Corynebacterium glyciniphilum (ex Kubota et al., 1972) sp. nov., nom. rev., isolated from putrefied banana.</title>
        <authorList>
            <person name="Al-Dilaimi A."/>
            <person name="Bednarz H."/>
            <person name="Lomker A."/>
            <person name="Niehaus K."/>
            <person name="Kalinowski J."/>
            <person name="Ruckert C."/>
        </authorList>
    </citation>
    <scope>NUCLEOTIDE SEQUENCE [LARGE SCALE GENOMIC DNA]</scope>
    <source>
        <strain evidence="13">AJ 3170</strain>
    </source>
</reference>
<evidence type="ECO:0000256" key="10">
    <source>
        <dbReference type="SAM" id="MobiDB-lite"/>
    </source>
</evidence>
<evidence type="ECO:0000259" key="12">
    <source>
        <dbReference type="Pfam" id="PF10099"/>
    </source>
</evidence>
<dbReference type="EMBL" id="CP006842">
    <property type="protein sequence ID" value="AHW62559.1"/>
    <property type="molecule type" value="Genomic_DNA"/>
</dbReference>
<dbReference type="InterPro" id="IPR041916">
    <property type="entry name" value="Anti_sigma_zinc_sf"/>
</dbReference>
<keyword evidence="2" id="KW-1003">Cell membrane</keyword>
<feature type="region of interest" description="Disordered" evidence="10">
    <location>
        <begin position="229"/>
        <end position="251"/>
    </location>
</feature>
<sequence>MSEERRDELLIGLALDALDSDADIREAEELVSSDPEAAATLRRYRAAAAELASAYETAPPPELKKSVMRRIGSAAVPPTPLHPHQRSYRRTAWLMTAVAAVSLAVAIPAVTVSISQHNRMGESPGGPGAPDITAAYDEVTRLLTTPGTTVRSERTSDGRGSLALVVSDAASDDNVVIARDLPELADDRIYQLWSLDSEGSPTSAGIMDEGEDRTRFAVGVDVASAVAVTDEPTGGSDSPTTEPVVVLATER</sequence>
<evidence type="ECO:0000256" key="3">
    <source>
        <dbReference type="ARBA" id="ARBA00022692"/>
    </source>
</evidence>
<evidence type="ECO:0000256" key="1">
    <source>
        <dbReference type="ARBA" id="ARBA00004162"/>
    </source>
</evidence>
<dbReference type="Gene3D" id="1.10.10.1320">
    <property type="entry name" value="Anti-sigma factor, zinc-finger domain"/>
    <property type="match status" value="1"/>
</dbReference>
<evidence type="ECO:0000256" key="4">
    <source>
        <dbReference type="ARBA" id="ARBA00022989"/>
    </source>
</evidence>
<dbReference type="eggNOG" id="COG5343">
    <property type="taxonomic scope" value="Bacteria"/>
</dbReference>
<dbReference type="Pfam" id="PF10099">
    <property type="entry name" value="RskA_C"/>
    <property type="match status" value="1"/>
</dbReference>
<gene>
    <name evidence="13" type="ORF">CGLY_00555</name>
</gene>
<proteinExistence type="predicted"/>
<feature type="transmembrane region" description="Helical" evidence="11">
    <location>
        <begin position="92"/>
        <end position="114"/>
    </location>
</feature>
<keyword evidence="4 11" id="KW-1133">Transmembrane helix</keyword>
<keyword evidence="14" id="KW-1185">Reference proteome</keyword>
<dbReference type="STRING" id="1404245.CGLY_00555"/>
<evidence type="ECO:0000256" key="5">
    <source>
        <dbReference type="ARBA" id="ARBA00023015"/>
    </source>
</evidence>
<evidence type="ECO:0000256" key="2">
    <source>
        <dbReference type="ARBA" id="ARBA00022475"/>
    </source>
</evidence>
<dbReference type="RefSeq" id="WP_052539381.1">
    <property type="nucleotide sequence ID" value="NZ_CP006842.1"/>
</dbReference>
<evidence type="ECO:0000256" key="6">
    <source>
        <dbReference type="ARBA" id="ARBA00023136"/>
    </source>
</evidence>
<evidence type="ECO:0000256" key="9">
    <source>
        <dbReference type="ARBA" id="ARBA00030803"/>
    </source>
</evidence>
<comment type="subcellular location">
    <subcellularLocation>
        <location evidence="1">Cell membrane</location>
        <topology evidence="1">Single-pass membrane protein</topology>
    </subcellularLocation>
</comment>
<keyword evidence="3 11" id="KW-0812">Transmembrane</keyword>
<dbReference type="GO" id="GO:0016989">
    <property type="term" value="F:sigma factor antagonist activity"/>
    <property type="evidence" value="ECO:0007669"/>
    <property type="project" value="TreeGrafter"/>
</dbReference>
<dbReference type="KEGG" id="cgy:CGLY_00555"/>
<keyword evidence="6 11" id="KW-0472">Membrane</keyword>
<organism evidence="13 14">
    <name type="scientific">Corynebacterium glyciniphilum AJ 3170</name>
    <dbReference type="NCBI Taxonomy" id="1404245"/>
    <lineage>
        <taxon>Bacteria</taxon>
        <taxon>Bacillati</taxon>
        <taxon>Actinomycetota</taxon>
        <taxon>Actinomycetes</taxon>
        <taxon>Mycobacteriales</taxon>
        <taxon>Corynebacteriaceae</taxon>
        <taxon>Corynebacterium</taxon>
    </lineage>
</organism>
<dbReference type="HOGENOM" id="CLU_075802_3_1_11"/>